<dbReference type="Proteomes" id="UP000065807">
    <property type="component" value="Chromosome"/>
</dbReference>
<name>A0A0K2SM07_LIMPI</name>
<keyword evidence="2" id="KW-1185">Reference proteome</keyword>
<dbReference type="RefSeq" id="WP_144440441.1">
    <property type="nucleotide sequence ID" value="NZ_AP014924.1"/>
</dbReference>
<accession>A0A0K2SM07</accession>
<proteinExistence type="predicted"/>
<dbReference type="STRING" id="1555112.LIP_2299"/>
<dbReference type="AlphaFoldDB" id="A0A0K2SM07"/>
<dbReference type="KEGG" id="lpil:LIP_2299"/>
<dbReference type="EMBL" id="AP014924">
    <property type="protein sequence ID" value="BAS28140.1"/>
    <property type="molecule type" value="Genomic_DNA"/>
</dbReference>
<reference evidence="2" key="2">
    <citation type="journal article" date="2016" name="Int. J. Syst. Evol. Microbiol.">
        <title>Complete genome sequence and cell structure of Limnochorda pilosa, a Gram-negative spore-former within the phylum Firmicutes.</title>
        <authorList>
            <person name="Watanabe M."/>
            <person name="Kojima H."/>
            <person name="Fukui M."/>
        </authorList>
    </citation>
    <scope>NUCLEOTIDE SEQUENCE [LARGE SCALE GENOMIC DNA]</scope>
    <source>
        <strain evidence="2">HC45</strain>
    </source>
</reference>
<protein>
    <submittedName>
        <fullName evidence="1">Uncharacterized protein</fullName>
    </submittedName>
</protein>
<sequence>MGHAEEVVERARLRPRRERVVQETNQIVGNRAGAMLSMPRATVGDIFSPRERGR</sequence>
<organism evidence="1 2">
    <name type="scientific">Limnochorda pilosa</name>
    <dbReference type="NCBI Taxonomy" id="1555112"/>
    <lineage>
        <taxon>Bacteria</taxon>
        <taxon>Bacillati</taxon>
        <taxon>Bacillota</taxon>
        <taxon>Limnochordia</taxon>
        <taxon>Limnochordales</taxon>
        <taxon>Limnochordaceae</taxon>
        <taxon>Limnochorda</taxon>
    </lineage>
</organism>
<reference evidence="2" key="1">
    <citation type="submission" date="2015-07" db="EMBL/GenBank/DDBJ databases">
        <title>Complete genome sequence and phylogenetic analysis of Limnochorda pilosa.</title>
        <authorList>
            <person name="Watanabe M."/>
            <person name="Kojima H."/>
            <person name="Fukui M."/>
        </authorList>
    </citation>
    <scope>NUCLEOTIDE SEQUENCE [LARGE SCALE GENOMIC DNA]</scope>
    <source>
        <strain evidence="2">HC45</strain>
    </source>
</reference>
<evidence type="ECO:0000313" key="2">
    <source>
        <dbReference type="Proteomes" id="UP000065807"/>
    </source>
</evidence>
<evidence type="ECO:0000313" key="1">
    <source>
        <dbReference type="EMBL" id="BAS28140.1"/>
    </source>
</evidence>
<gene>
    <name evidence="1" type="ORF">LIP_2299</name>
</gene>